<protein>
    <submittedName>
        <fullName evidence="2">Type IV fimbrial biogenesis protein PilY1</fullName>
    </submittedName>
</protein>
<accession>A0A017SXK2</accession>
<keyword evidence="3" id="KW-1185">Reference proteome</keyword>
<feature type="signal peptide" evidence="1">
    <location>
        <begin position="1"/>
        <end position="26"/>
    </location>
</feature>
<dbReference type="Proteomes" id="UP000019678">
    <property type="component" value="Unassembled WGS sequence"/>
</dbReference>
<dbReference type="Gene3D" id="3.40.50.410">
    <property type="entry name" value="von Willebrand factor, type A domain"/>
    <property type="match status" value="1"/>
</dbReference>
<dbReference type="STRING" id="1192034.CAP_7919"/>
<organism evidence="2 3">
    <name type="scientific">Chondromyces apiculatus DSM 436</name>
    <dbReference type="NCBI Taxonomy" id="1192034"/>
    <lineage>
        <taxon>Bacteria</taxon>
        <taxon>Pseudomonadati</taxon>
        <taxon>Myxococcota</taxon>
        <taxon>Polyangia</taxon>
        <taxon>Polyangiales</taxon>
        <taxon>Polyangiaceae</taxon>
        <taxon>Chondromyces</taxon>
    </lineage>
</organism>
<gene>
    <name evidence="2" type="ORF">CAP_7919</name>
</gene>
<dbReference type="EMBL" id="ASRX01000074">
    <property type="protein sequence ID" value="EYF01714.1"/>
    <property type="molecule type" value="Genomic_DNA"/>
</dbReference>
<keyword evidence="1" id="KW-0732">Signal</keyword>
<feature type="chain" id="PRO_5001496770" evidence="1">
    <location>
        <begin position="27"/>
        <end position="1183"/>
    </location>
</feature>
<dbReference type="SUPFAM" id="SSF50998">
    <property type="entry name" value="Quinoprotein alcohol dehydrogenase-like"/>
    <property type="match status" value="1"/>
</dbReference>
<dbReference type="AlphaFoldDB" id="A0A017SXK2"/>
<sequence length="1183" mass="125167">MRIPSKFLLIVGGGTTLALQASTAHAQLDLQPPLPNVLLLLDNSGSMERTVAGNDPTCSPGATPAPPELERSRWTNVIEALTGPIQGFSCYAQPRTGNDFLTQFSINGVPPYDRGYYINYHRPLSNGCTKGPHSGAIVDHPYNNPAGTCATPWSQLETGFLDNAKDLVRFSMMTFDTITDEGTGVSNTADGVQGMWSYYLNFQGGGGHAAGQPPGCLTPQDFEVGSRNPAAPEWEGPLVPFPTPDASLNDVRANNDRIQRSLVALRPYGATPLAGMFSDALVYLTQDDSTWDGKDLGPKDDPCIINGVRDQFIILLSDGEPNMDLRDPNPAKDCASGIGPGPDGDGCPYRRPWDVADDLHTNHNIRTFTIGYSLSTLAGVDCEELDSTSFAPGGQCENPASSALRACCTLTRIAIEGGSQRGYFPDNIAELNQALSNIFLDIAPATSRTIPVTAGATPASGGGAGAAGYEFSSSFNPQPQPGYSPLWTGNLERKRRECEDINGQLVANPQAIAVNEGDNFGENMRQTAPSPRRFFTVFGQPDGGAIHSTRSIRPVSGGTDGLGTYTGTMTGGGVLVDKGSFASQAAGEPRAFGLDPATAVPSQCTAVEATNAADCARSIMDWQLGDNVAGAQRSSLLGAIFHSTPTIVGPPRDLVTDDTYELFANQNLDRPLTLYTATTDGQLHAFNVEVASEAQNELWSFFPPHTLPRVVSTFNQQAPLLDGAPVVKNVIFERSISQAVAGTSTWRTVLVASGGGGGSFYYALDVTDPDSPSFLWQLSTDEVGGALFGEAPPTPAIATIEVSENGDPQQTREVAVAILAGGGATLGTGTCPRQGGPTLIPNTSPYQARNEVRCWGSNPAIVGPGRSITIVRLDNGRVIRTFRGHQDDGPPGLASANRVTTVPFDSPLTGVPVAYPSQTGQVADRIYIGDSDGTLWRIDVSSADPDDWGVRLAWDAYSLGPDTGASGQPIATPPIVSIDEVGNTVVLFSTGDQETFNASPDLNTRLWSLTESVDYSGGSPILRIEDNWRREFTGGQRVTGPISLFDSVAYFSTYTPLAANASECADGYGTVWGLQYRSGEGMLPSANNPNTFVEFEDQPQGTVVFGVAVTQTPSCSEEVNVNDPYFPPGIFSSPTGGVNYQLTFHTGSKGTSNAQGGITPTSVIALPRPENGIRIDSWAGVVE</sequence>
<proteinExistence type="predicted"/>
<comment type="caution">
    <text evidence="2">The sequence shown here is derived from an EMBL/GenBank/DDBJ whole genome shotgun (WGS) entry which is preliminary data.</text>
</comment>
<evidence type="ECO:0000313" key="3">
    <source>
        <dbReference type="Proteomes" id="UP000019678"/>
    </source>
</evidence>
<dbReference type="InterPro" id="IPR011047">
    <property type="entry name" value="Quinoprotein_ADH-like_sf"/>
</dbReference>
<dbReference type="InterPro" id="IPR036465">
    <property type="entry name" value="vWFA_dom_sf"/>
</dbReference>
<name>A0A017SXK2_9BACT</name>
<reference evidence="2 3" key="1">
    <citation type="submission" date="2013-05" db="EMBL/GenBank/DDBJ databases">
        <title>Genome assembly of Chondromyces apiculatus DSM 436.</title>
        <authorList>
            <person name="Sharma G."/>
            <person name="Khatri I."/>
            <person name="Kaur C."/>
            <person name="Mayilraj S."/>
            <person name="Subramanian S."/>
        </authorList>
    </citation>
    <scope>NUCLEOTIDE SEQUENCE [LARGE SCALE GENOMIC DNA]</scope>
    <source>
        <strain evidence="2 3">DSM 436</strain>
    </source>
</reference>
<dbReference type="OrthoDB" id="7156875at2"/>
<evidence type="ECO:0000256" key="1">
    <source>
        <dbReference type="SAM" id="SignalP"/>
    </source>
</evidence>
<evidence type="ECO:0000313" key="2">
    <source>
        <dbReference type="EMBL" id="EYF01714.1"/>
    </source>
</evidence>
<dbReference type="eggNOG" id="COG3419">
    <property type="taxonomic scope" value="Bacteria"/>
</dbReference>
<dbReference type="RefSeq" id="WP_156041424.1">
    <property type="nucleotide sequence ID" value="NZ_ASRX01000074.1"/>
</dbReference>